<dbReference type="GO" id="GO:0003677">
    <property type="term" value="F:DNA binding"/>
    <property type="evidence" value="ECO:0007669"/>
    <property type="project" value="UniProtKB-KW"/>
</dbReference>
<sequence length="274" mass="29637">MDAHPAQRLDDVVHQRVRLGILTVLSTEPRVAFTVLRDLLGQPDSGLSRHLRVLEDARLVDTDKVIEDRKPRTWISITDAGRHALRQELAALRSMISAIETGGADLLAFAALLGDEPGERDRERADLVISEVPAGFRLARESAVDSNYRLVSMPGADWGSHSSQALTFRSHGLLGGHFRSFASATAGVHVMLVELGNPQAPIAILSALAPSNLLIDGLDPYRGFVTEREGGGTLGVCWIAVGPYLVCVSMTGDEEVIRAQLPHFAAGQRAKLTR</sequence>
<gene>
    <name evidence="2" type="ORF">BCF44_1045</name>
</gene>
<dbReference type="PANTHER" id="PTHR37318:SF1">
    <property type="entry name" value="BSL7504 PROTEIN"/>
    <property type="match status" value="1"/>
</dbReference>
<organism evidence="2 3">
    <name type="scientific">Kutzneria buriramensis</name>
    <dbReference type="NCBI Taxonomy" id="1045776"/>
    <lineage>
        <taxon>Bacteria</taxon>
        <taxon>Bacillati</taxon>
        <taxon>Actinomycetota</taxon>
        <taxon>Actinomycetes</taxon>
        <taxon>Pseudonocardiales</taxon>
        <taxon>Pseudonocardiaceae</taxon>
        <taxon>Kutzneria</taxon>
    </lineage>
</organism>
<protein>
    <submittedName>
        <fullName evidence="2">DNA-binding MarR family transcriptional regulator</fullName>
    </submittedName>
</protein>
<reference evidence="2 3" key="1">
    <citation type="submission" date="2018-08" db="EMBL/GenBank/DDBJ databases">
        <title>Genomic Encyclopedia of Archaeal and Bacterial Type Strains, Phase II (KMG-II): from individual species to whole genera.</title>
        <authorList>
            <person name="Goeker M."/>
        </authorList>
    </citation>
    <scope>NUCLEOTIDE SEQUENCE [LARGE SCALE GENOMIC DNA]</scope>
    <source>
        <strain evidence="2 3">DSM 45791</strain>
    </source>
</reference>
<dbReference type="InterPro" id="IPR036390">
    <property type="entry name" value="WH_DNA-bd_sf"/>
</dbReference>
<dbReference type="InterPro" id="IPR027395">
    <property type="entry name" value="WH_DNA-bd_dom"/>
</dbReference>
<proteinExistence type="predicted"/>
<dbReference type="OrthoDB" id="4952043at2"/>
<comment type="caution">
    <text evidence="2">The sequence shown here is derived from an EMBL/GenBank/DDBJ whole genome shotgun (WGS) entry which is preliminary data.</text>
</comment>
<dbReference type="CDD" id="cd00090">
    <property type="entry name" value="HTH_ARSR"/>
    <property type="match status" value="1"/>
</dbReference>
<evidence type="ECO:0000313" key="3">
    <source>
        <dbReference type="Proteomes" id="UP000256269"/>
    </source>
</evidence>
<dbReference type="InterPro" id="IPR036388">
    <property type="entry name" value="WH-like_DNA-bd_sf"/>
</dbReference>
<name>A0A3E0HT41_9PSEU</name>
<keyword evidence="2" id="KW-0238">DNA-binding</keyword>
<evidence type="ECO:0000259" key="1">
    <source>
        <dbReference type="Pfam" id="PF13601"/>
    </source>
</evidence>
<dbReference type="EMBL" id="QUNO01000004">
    <property type="protein sequence ID" value="REH49742.1"/>
    <property type="molecule type" value="Genomic_DNA"/>
</dbReference>
<dbReference type="SUPFAM" id="SSF46785">
    <property type="entry name" value="Winged helix' DNA-binding domain"/>
    <property type="match status" value="1"/>
</dbReference>
<feature type="domain" description="Winged helix DNA-binding" evidence="1">
    <location>
        <begin position="17"/>
        <end position="96"/>
    </location>
</feature>
<dbReference type="Proteomes" id="UP000256269">
    <property type="component" value="Unassembled WGS sequence"/>
</dbReference>
<evidence type="ECO:0000313" key="2">
    <source>
        <dbReference type="EMBL" id="REH49742.1"/>
    </source>
</evidence>
<keyword evidence="3" id="KW-1185">Reference proteome</keyword>
<dbReference type="PANTHER" id="PTHR37318">
    <property type="entry name" value="BSL7504 PROTEIN"/>
    <property type="match status" value="1"/>
</dbReference>
<accession>A0A3E0HT41</accession>
<dbReference type="AlphaFoldDB" id="A0A3E0HT41"/>
<dbReference type="Pfam" id="PF13601">
    <property type="entry name" value="HTH_34"/>
    <property type="match status" value="1"/>
</dbReference>
<dbReference type="InterPro" id="IPR011991">
    <property type="entry name" value="ArsR-like_HTH"/>
</dbReference>
<dbReference type="Gene3D" id="1.10.10.10">
    <property type="entry name" value="Winged helix-like DNA-binding domain superfamily/Winged helix DNA-binding domain"/>
    <property type="match status" value="1"/>
</dbReference>